<feature type="compositionally biased region" description="Basic and acidic residues" evidence="1">
    <location>
        <begin position="1"/>
        <end position="20"/>
    </location>
</feature>
<evidence type="ECO:0000313" key="3">
    <source>
        <dbReference type="WBParaSite" id="Pan_g13397.t1"/>
    </source>
</evidence>
<protein>
    <submittedName>
        <fullName evidence="3">ANF_receptor domain-containing protein</fullName>
    </submittedName>
</protein>
<proteinExistence type="predicted"/>
<reference evidence="3" key="2">
    <citation type="submission" date="2020-10" db="UniProtKB">
        <authorList>
            <consortium name="WormBaseParasite"/>
        </authorList>
    </citation>
    <scope>IDENTIFICATION</scope>
</reference>
<keyword evidence="2" id="KW-1185">Reference proteome</keyword>
<evidence type="ECO:0000256" key="1">
    <source>
        <dbReference type="SAM" id="MobiDB-lite"/>
    </source>
</evidence>
<dbReference type="Proteomes" id="UP000492821">
    <property type="component" value="Unassembled WGS sequence"/>
</dbReference>
<evidence type="ECO:0000313" key="2">
    <source>
        <dbReference type="Proteomes" id="UP000492821"/>
    </source>
</evidence>
<sequence length="94" mass="10190">MGCHNSKEDEKIFDSVDHGRGNHPSTYMALALLNANKAASLLANDLCPPTLDSTVAEQLILRAKHDGQTVSVINNCLYLDYKFIGYMPPGAIAV</sequence>
<dbReference type="AlphaFoldDB" id="A0A7E4UWL3"/>
<name>A0A7E4UWL3_PANRE</name>
<dbReference type="WBParaSite" id="Pan_g13397.t1">
    <property type="protein sequence ID" value="Pan_g13397.t1"/>
    <property type="gene ID" value="Pan_g13397"/>
</dbReference>
<feature type="region of interest" description="Disordered" evidence="1">
    <location>
        <begin position="1"/>
        <end position="21"/>
    </location>
</feature>
<accession>A0A7E4UWL3</accession>
<organism evidence="2 3">
    <name type="scientific">Panagrellus redivivus</name>
    <name type="common">Microworm</name>
    <dbReference type="NCBI Taxonomy" id="6233"/>
    <lineage>
        <taxon>Eukaryota</taxon>
        <taxon>Metazoa</taxon>
        <taxon>Ecdysozoa</taxon>
        <taxon>Nematoda</taxon>
        <taxon>Chromadorea</taxon>
        <taxon>Rhabditida</taxon>
        <taxon>Tylenchina</taxon>
        <taxon>Panagrolaimomorpha</taxon>
        <taxon>Panagrolaimoidea</taxon>
        <taxon>Panagrolaimidae</taxon>
        <taxon>Panagrellus</taxon>
    </lineage>
</organism>
<reference evidence="2" key="1">
    <citation type="journal article" date="2013" name="Genetics">
        <title>The draft genome and transcriptome of Panagrellus redivivus are shaped by the harsh demands of a free-living lifestyle.</title>
        <authorList>
            <person name="Srinivasan J."/>
            <person name="Dillman A.R."/>
            <person name="Macchietto M.G."/>
            <person name="Heikkinen L."/>
            <person name="Lakso M."/>
            <person name="Fracchia K.M."/>
            <person name="Antoshechkin I."/>
            <person name="Mortazavi A."/>
            <person name="Wong G."/>
            <person name="Sternberg P.W."/>
        </authorList>
    </citation>
    <scope>NUCLEOTIDE SEQUENCE [LARGE SCALE GENOMIC DNA]</scope>
    <source>
        <strain evidence="2">MT8872</strain>
    </source>
</reference>